<sequence length="236" mass="27507">MRYIISDIHGCKKEYLKLLDKINFSDADHLYVLGDVLDRGFDPIGVLKDMMNRKNVTFIMGNHDYLFYHFLKTIGLELLDFKSEDEKWDFRTWIKDGGLSTLDGYIDLPEKEKKEIYDYIEKAKSYVTLEFEGKKYILVHAGIADFEESKELDEYTLLDFIYKRADYSKRYYSDEKTFLVTGHTPTMFIFTNRDAKVFMKNGHIAIDCGCVYGGKLAAYCIETGEVEYVGGATKEY</sequence>
<name>A0A3R6AKF1_9FIRM</name>
<feature type="domain" description="Calcineurin-like phosphoesterase" evidence="1">
    <location>
        <begin position="4"/>
        <end position="187"/>
    </location>
</feature>
<dbReference type="AlphaFoldDB" id="A0A3R6AKF1"/>
<protein>
    <submittedName>
        <fullName evidence="2">Fructose-bisphosphatase class III</fullName>
    </submittedName>
</protein>
<reference evidence="2 3" key="1">
    <citation type="submission" date="2018-08" db="EMBL/GenBank/DDBJ databases">
        <title>A genome reference for cultivated species of the human gut microbiota.</title>
        <authorList>
            <person name="Zou Y."/>
            <person name="Xue W."/>
            <person name="Luo G."/>
        </authorList>
    </citation>
    <scope>NUCLEOTIDE SEQUENCE [LARGE SCALE GENOMIC DNA]</scope>
    <source>
        <strain evidence="2 3">AF18-12LB</strain>
    </source>
</reference>
<evidence type="ECO:0000313" key="2">
    <source>
        <dbReference type="EMBL" id="RGT87811.1"/>
    </source>
</evidence>
<dbReference type="Pfam" id="PF00149">
    <property type="entry name" value="Metallophos"/>
    <property type="match status" value="1"/>
</dbReference>
<dbReference type="GO" id="GO:0110154">
    <property type="term" value="P:RNA decapping"/>
    <property type="evidence" value="ECO:0007669"/>
    <property type="project" value="TreeGrafter"/>
</dbReference>
<dbReference type="GO" id="GO:0008803">
    <property type="term" value="F:bis(5'-nucleosyl)-tetraphosphatase (symmetrical) activity"/>
    <property type="evidence" value="ECO:0007669"/>
    <property type="project" value="TreeGrafter"/>
</dbReference>
<dbReference type="SUPFAM" id="SSF56300">
    <property type="entry name" value="Metallo-dependent phosphatases"/>
    <property type="match status" value="1"/>
</dbReference>
<evidence type="ECO:0000313" key="3">
    <source>
        <dbReference type="Proteomes" id="UP000283360"/>
    </source>
</evidence>
<proteinExistence type="predicted"/>
<dbReference type="Proteomes" id="UP000283360">
    <property type="component" value="Unassembled WGS sequence"/>
</dbReference>
<dbReference type="RefSeq" id="WP_117836070.1">
    <property type="nucleotide sequence ID" value="NZ_QRXJ01000020.1"/>
</dbReference>
<dbReference type="Gene3D" id="3.60.21.10">
    <property type="match status" value="1"/>
</dbReference>
<dbReference type="InterPro" id="IPR004843">
    <property type="entry name" value="Calcineurin-like_PHP"/>
</dbReference>
<gene>
    <name evidence="2" type="ORF">DWX03_13535</name>
</gene>
<dbReference type="PANTHER" id="PTHR42850">
    <property type="entry name" value="METALLOPHOSPHOESTERASE"/>
    <property type="match status" value="1"/>
</dbReference>
<dbReference type="GO" id="GO:0016791">
    <property type="term" value="F:phosphatase activity"/>
    <property type="evidence" value="ECO:0007669"/>
    <property type="project" value="TreeGrafter"/>
</dbReference>
<comment type="caution">
    <text evidence="2">The sequence shown here is derived from an EMBL/GenBank/DDBJ whole genome shotgun (WGS) entry which is preliminary data.</text>
</comment>
<dbReference type="InterPro" id="IPR050126">
    <property type="entry name" value="Ap4A_hydrolase"/>
</dbReference>
<dbReference type="EMBL" id="QRXJ01000020">
    <property type="protein sequence ID" value="RGT87811.1"/>
    <property type="molecule type" value="Genomic_DNA"/>
</dbReference>
<organism evidence="2 3">
    <name type="scientific">Coprococcus comes</name>
    <dbReference type="NCBI Taxonomy" id="410072"/>
    <lineage>
        <taxon>Bacteria</taxon>
        <taxon>Bacillati</taxon>
        <taxon>Bacillota</taxon>
        <taxon>Clostridia</taxon>
        <taxon>Lachnospirales</taxon>
        <taxon>Lachnospiraceae</taxon>
        <taxon>Coprococcus</taxon>
    </lineage>
</organism>
<dbReference type="InterPro" id="IPR029052">
    <property type="entry name" value="Metallo-depent_PP-like"/>
</dbReference>
<evidence type="ECO:0000259" key="1">
    <source>
        <dbReference type="Pfam" id="PF00149"/>
    </source>
</evidence>
<accession>A0A3R6AKF1</accession>
<keyword evidence="3" id="KW-1185">Reference proteome</keyword>
<dbReference type="PANTHER" id="PTHR42850:SF4">
    <property type="entry name" value="ZINC-DEPENDENT ENDOPOLYPHOSPHATASE"/>
    <property type="match status" value="1"/>
</dbReference>
<dbReference type="GO" id="GO:0005737">
    <property type="term" value="C:cytoplasm"/>
    <property type="evidence" value="ECO:0007669"/>
    <property type="project" value="TreeGrafter"/>
</dbReference>